<evidence type="ECO:0000256" key="1">
    <source>
        <dbReference type="ARBA" id="ARBA00030291"/>
    </source>
</evidence>
<proteinExistence type="predicted"/>
<dbReference type="RefSeq" id="WP_237157987.1">
    <property type="nucleotide sequence ID" value="NZ_CP014782.1"/>
</dbReference>
<evidence type="ECO:0000259" key="5">
    <source>
        <dbReference type="PROSITE" id="PS51819"/>
    </source>
</evidence>
<dbReference type="PANTHER" id="PTHR46036">
    <property type="entry name" value="LACTOYLGLUTATHIONE LYASE"/>
    <property type="match status" value="1"/>
</dbReference>
<dbReference type="KEGG" id="spsw:Sps_00947"/>
<evidence type="ECO:0000256" key="2">
    <source>
        <dbReference type="ARBA" id="ARBA00030892"/>
    </source>
</evidence>
<dbReference type="STRING" id="225848.Sps_00947"/>
<evidence type="ECO:0000313" key="7">
    <source>
        <dbReference type="Proteomes" id="UP000189545"/>
    </source>
</evidence>
<name>A0A1S6HKT1_9GAMM</name>
<dbReference type="AlphaFoldDB" id="A0A1S6HKT1"/>
<gene>
    <name evidence="6" type="ORF">Sps_00947</name>
</gene>
<organism evidence="6 7">
    <name type="scientific">Shewanella psychrophila</name>
    <dbReference type="NCBI Taxonomy" id="225848"/>
    <lineage>
        <taxon>Bacteria</taxon>
        <taxon>Pseudomonadati</taxon>
        <taxon>Pseudomonadota</taxon>
        <taxon>Gammaproteobacteria</taxon>
        <taxon>Alteromonadales</taxon>
        <taxon>Shewanellaceae</taxon>
        <taxon>Shewanella</taxon>
    </lineage>
</organism>
<accession>A0A1S6HKT1</accession>
<sequence>MTTNTKLIHTMIRVSDLDNAIAFYRTALELEVKDQFVFDGFTLTYLYNQETAFELELTFNHEASPSYTHGSGYGHIAVSVEDIETCHRRLKSQGIQASDIKQLHHQKHHLATFFFIKDPDGYKIEFLQRQGRYL</sequence>
<keyword evidence="6" id="KW-0456">Lyase</keyword>
<dbReference type="SUPFAM" id="SSF54593">
    <property type="entry name" value="Glyoxalase/Bleomycin resistance protein/Dihydroxybiphenyl dioxygenase"/>
    <property type="match status" value="1"/>
</dbReference>
<reference evidence="6 7" key="1">
    <citation type="submission" date="2016-03" db="EMBL/GenBank/DDBJ databases">
        <title>Complete genome sequence of Shewanella psychrophila WP2, a deep sea bacterium isolated from west Pacific sediment.</title>
        <authorList>
            <person name="Xu G."/>
            <person name="Jian H."/>
        </authorList>
    </citation>
    <scope>NUCLEOTIDE SEQUENCE [LARGE SCALE GENOMIC DNA]</scope>
    <source>
        <strain evidence="6 7">WP2</strain>
    </source>
</reference>
<evidence type="ECO:0000313" key="6">
    <source>
        <dbReference type="EMBL" id="AQS36136.1"/>
    </source>
</evidence>
<feature type="domain" description="VOC" evidence="5">
    <location>
        <begin position="6"/>
        <end position="129"/>
    </location>
</feature>
<dbReference type="GO" id="GO:0019243">
    <property type="term" value="P:methylglyoxal catabolic process to D-lactate via S-lactoyl-glutathione"/>
    <property type="evidence" value="ECO:0007669"/>
    <property type="project" value="TreeGrafter"/>
</dbReference>
<protein>
    <recommendedName>
        <fullName evidence="2">Aldoketomutase</fullName>
    </recommendedName>
    <alternativeName>
        <fullName evidence="1">Ketone-aldehyde mutase</fullName>
    </alternativeName>
    <alternativeName>
        <fullName evidence="3">Methylglyoxalase</fullName>
    </alternativeName>
    <alternativeName>
        <fullName evidence="4">S-D-lactoylglutathione methylglyoxal lyase</fullName>
    </alternativeName>
</protein>
<dbReference type="EMBL" id="CP014782">
    <property type="protein sequence ID" value="AQS36136.1"/>
    <property type="molecule type" value="Genomic_DNA"/>
</dbReference>
<dbReference type="Proteomes" id="UP000189545">
    <property type="component" value="Chromosome"/>
</dbReference>
<dbReference type="InterPro" id="IPR004360">
    <property type="entry name" value="Glyas_Fos-R_dOase_dom"/>
</dbReference>
<dbReference type="PANTHER" id="PTHR46036:SF5">
    <property type="entry name" value="LACTOYLGLUTATHIONE LYASE"/>
    <property type="match status" value="1"/>
</dbReference>
<keyword evidence="7" id="KW-1185">Reference proteome</keyword>
<dbReference type="Gene3D" id="3.10.180.10">
    <property type="entry name" value="2,3-Dihydroxybiphenyl 1,2-Dioxygenase, domain 1"/>
    <property type="match status" value="1"/>
</dbReference>
<dbReference type="GO" id="GO:0005737">
    <property type="term" value="C:cytoplasm"/>
    <property type="evidence" value="ECO:0007669"/>
    <property type="project" value="TreeGrafter"/>
</dbReference>
<dbReference type="InterPro" id="IPR029068">
    <property type="entry name" value="Glyas_Bleomycin-R_OHBP_Dase"/>
</dbReference>
<dbReference type="InterPro" id="IPR037523">
    <property type="entry name" value="VOC_core"/>
</dbReference>
<dbReference type="GO" id="GO:0004462">
    <property type="term" value="F:lactoylglutathione lyase activity"/>
    <property type="evidence" value="ECO:0007669"/>
    <property type="project" value="TreeGrafter"/>
</dbReference>
<dbReference type="PROSITE" id="PS51819">
    <property type="entry name" value="VOC"/>
    <property type="match status" value="1"/>
</dbReference>
<evidence type="ECO:0000256" key="4">
    <source>
        <dbReference type="ARBA" id="ARBA00033298"/>
    </source>
</evidence>
<dbReference type="Pfam" id="PF00903">
    <property type="entry name" value="Glyoxalase"/>
    <property type="match status" value="1"/>
</dbReference>
<evidence type="ECO:0000256" key="3">
    <source>
        <dbReference type="ARBA" id="ARBA00032460"/>
    </source>
</evidence>